<name>A0A518HMH5_9BACT</name>
<dbReference type="Proteomes" id="UP000319004">
    <property type="component" value="Chromosome"/>
</dbReference>
<proteinExistence type="predicted"/>
<evidence type="ECO:0000313" key="1">
    <source>
        <dbReference type="EMBL" id="QDV42055.1"/>
    </source>
</evidence>
<gene>
    <name evidence="1" type="ORF">Enr13x_18980</name>
</gene>
<evidence type="ECO:0008006" key="3">
    <source>
        <dbReference type="Google" id="ProtNLM"/>
    </source>
</evidence>
<dbReference type="EMBL" id="CP037423">
    <property type="protein sequence ID" value="QDV42055.1"/>
    <property type="molecule type" value="Genomic_DNA"/>
</dbReference>
<organism evidence="1 2">
    <name type="scientific">Stieleria neptunia</name>
    <dbReference type="NCBI Taxonomy" id="2527979"/>
    <lineage>
        <taxon>Bacteria</taxon>
        <taxon>Pseudomonadati</taxon>
        <taxon>Planctomycetota</taxon>
        <taxon>Planctomycetia</taxon>
        <taxon>Pirellulales</taxon>
        <taxon>Pirellulaceae</taxon>
        <taxon>Stieleria</taxon>
    </lineage>
</organism>
<dbReference type="Pfam" id="PF10898">
    <property type="entry name" value="DUF2716"/>
    <property type="match status" value="1"/>
</dbReference>
<dbReference type="InterPro" id="IPR020323">
    <property type="entry name" value="DUF2716"/>
</dbReference>
<accession>A0A518HMH5</accession>
<evidence type="ECO:0000313" key="2">
    <source>
        <dbReference type="Proteomes" id="UP000319004"/>
    </source>
</evidence>
<dbReference type="AlphaFoldDB" id="A0A518HMH5"/>
<dbReference type="KEGG" id="snep:Enr13x_18980"/>
<sequence>MPWQYQTPPDLTTADERFAHFRSIMDRRAADLQQVGWRQLSPVEDAQLEAKLRIRYPLDNSQPPEPHATWDISVIYASESNYTELETDLNLRMLEALRECTEPTEEIYAIDWQHDWYSFNPHNLRSDGAPYEWAVPILPDGDFYLFIPNDHRFGVYGFPQTNSIVICGHEFLAAIDSNPPKVFSRRLTDCRSHVPPKRTITKP</sequence>
<reference evidence="1 2" key="1">
    <citation type="submission" date="2019-03" db="EMBL/GenBank/DDBJ databases">
        <title>Deep-cultivation of Planctomycetes and their phenomic and genomic characterization uncovers novel biology.</title>
        <authorList>
            <person name="Wiegand S."/>
            <person name="Jogler M."/>
            <person name="Boedeker C."/>
            <person name="Pinto D."/>
            <person name="Vollmers J."/>
            <person name="Rivas-Marin E."/>
            <person name="Kohn T."/>
            <person name="Peeters S.H."/>
            <person name="Heuer A."/>
            <person name="Rast P."/>
            <person name="Oberbeckmann S."/>
            <person name="Bunk B."/>
            <person name="Jeske O."/>
            <person name="Meyerdierks A."/>
            <person name="Storesund J.E."/>
            <person name="Kallscheuer N."/>
            <person name="Luecker S."/>
            <person name="Lage O.M."/>
            <person name="Pohl T."/>
            <person name="Merkel B.J."/>
            <person name="Hornburger P."/>
            <person name="Mueller R.-W."/>
            <person name="Bruemmer F."/>
            <person name="Labrenz M."/>
            <person name="Spormann A.M."/>
            <person name="Op den Camp H."/>
            <person name="Overmann J."/>
            <person name="Amann R."/>
            <person name="Jetten M.S.M."/>
            <person name="Mascher T."/>
            <person name="Medema M.H."/>
            <person name="Devos D.P."/>
            <person name="Kaster A.-K."/>
            <person name="Ovreas L."/>
            <person name="Rohde M."/>
            <person name="Galperin M.Y."/>
            <person name="Jogler C."/>
        </authorList>
    </citation>
    <scope>NUCLEOTIDE SEQUENCE [LARGE SCALE GENOMIC DNA]</scope>
    <source>
        <strain evidence="1 2">Enr13</strain>
    </source>
</reference>
<keyword evidence="2" id="KW-1185">Reference proteome</keyword>
<protein>
    <recommendedName>
        <fullName evidence="3">DUF2716 domain-containing protein</fullName>
    </recommendedName>
</protein>